<evidence type="ECO:0000256" key="3">
    <source>
        <dbReference type="ARBA" id="ARBA00022723"/>
    </source>
</evidence>
<dbReference type="AlphaFoldDB" id="A0A2P6QUP8"/>
<evidence type="ECO:0000313" key="8">
    <source>
        <dbReference type="EMBL" id="PRQ37908.1"/>
    </source>
</evidence>
<gene>
    <name evidence="8" type="ORF">RchiOBHm_Chr4g0407861</name>
</gene>
<dbReference type="PROSITE" id="PS50089">
    <property type="entry name" value="ZF_RING_2"/>
    <property type="match status" value="1"/>
</dbReference>
<sequence>MLNELLMETYDNGNEEIDGATLESMETYIAMTIPASKSAIEDLKKVRLESVETARHAGLCSICLEDFKAGVEATRLPCLHFFHGDCVVRWLEINHQCPLCRFPMPHDGTSIY</sequence>
<dbReference type="EC" id="2.3.2.27" evidence="2"/>
<dbReference type="OMA" id="HRCCIFR"/>
<dbReference type="GO" id="GO:0016567">
    <property type="term" value="P:protein ubiquitination"/>
    <property type="evidence" value="ECO:0007669"/>
    <property type="project" value="TreeGrafter"/>
</dbReference>
<dbReference type="PANTHER" id="PTHR15710:SF196">
    <property type="entry name" value="F6A14.12 PROTEIN-RELATED"/>
    <property type="match status" value="1"/>
</dbReference>
<dbReference type="GO" id="GO:0061630">
    <property type="term" value="F:ubiquitin protein ligase activity"/>
    <property type="evidence" value="ECO:0007669"/>
    <property type="project" value="UniProtKB-EC"/>
</dbReference>
<dbReference type="SMART" id="SM00184">
    <property type="entry name" value="RING"/>
    <property type="match status" value="1"/>
</dbReference>
<dbReference type="PANTHER" id="PTHR15710">
    <property type="entry name" value="E3 UBIQUITIN-PROTEIN LIGASE PRAJA"/>
    <property type="match status" value="1"/>
</dbReference>
<dbReference type="CDD" id="cd16454">
    <property type="entry name" value="RING-H2_PA-TM-RING"/>
    <property type="match status" value="1"/>
</dbReference>
<evidence type="ECO:0000256" key="6">
    <source>
        <dbReference type="PROSITE-ProRule" id="PRU00175"/>
    </source>
</evidence>
<evidence type="ECO:0000256" key="4">
    <source>
        <dbReference type="ARBA" id="ARBA00022771"/>
    </source>
</evidence>
<dbReference type="GO" id="GO:0005737">
    <property type="term" value="C:cytoplasm"/>
    <property type="evidence" value="ECO:0007669"/>
    <property type="project" value="TreeGrafter"/>
</dbReference>
<dbReference type="Gene3D" id="3.30.40.10">
    <property type="entry name" value="Zinc/RING finger domain, C3HC4 (zinc finger)"/>
    <property type="match status" value="1"/>
</dbReference>
<keyword evidence="3" id="KW-0479">Metal-binding</keyword>
<proteinExistence type="predicted"/>
<keyword evidence="9" id="KW-1185">Reference proteome</keyword>
<evidence type="ECO:0000313" key="9">
    <source>
        <dbReference type="Proteomes" id="UP000238479"/>
    </source>
</evidence>
<accession>A0A2P6QUP8</accession>
<keyword evidence="4 6" id="KW-0863">Zinc-finger</keyword>
<evidence type="ECO:0000256" key="5">
    <source>
        <dbReference type="ARBA" id="ARBA00022833"/>
    </source>
</evidence>
<dbReference type="Gramene" id="PRQ37908">
    <property type="protein sequence ID" value="PRQ37908"/>
    <property type="gene ID" value="RchiOBHm_Chr4g0407861"/>
</dbReference>
<evidence type="ECO:0000256" key="2">
    <source>
        <dbReference type="ARBA" id="ARBA00012483"/>
    </source>
</evidence>
<protein>
    <recommendedName>
        <fullName evidence="2">RING-type E3 ubiquitin transferase</fullName>
        <ecNumber evidence="2">2.3.2.27</ecNumber>
    </recommendedName>
</protein>
<dbReference type="EMBL" id="PDCK01000042">
    <property type="protein sequence ID" value="PRQ37908.1"/>
    <property type="molecule type" value="Genomic_DNA"/>
</dbReference>
<dbReference type="InterPro" id="IPR013083">
    <property type="entry name" value="Znf_RING/FYVE/PHD"/>
</dbReference>
<evidence type="ECO:0000259" key="7">
    <source>
        <dbReference type="PROSITE" id="PS50089"/>
    </source>
</evidence>
<feature type="domain" description="RING-type" evidence="7">
    <location>
        <begin position="60"/>
        <end position="101"/>
    </location>
</feature>
<dbReference type="Pfam" id="PF13639">
    <property type="entry name" value="zf-RING_2"/>
    <property type="match status" value="1"/>
</dbReference>
<evidence type="ECO:0000256" key="1">
    <source>
        <dbReference type="ARBA" id="ARBA00000900"/>
    </source>
</evidence>
<dbReference type="InterPro" id="IPR001841">
    <property type="entry name" value="Znf_RING"/>
</dbReference>
<keyword evidence="5" id="KW-0862">Zinc</keyword>
<dbReference type="Proteomes" id="UP000238479">
    <property type="component" value="Chromosome 4"/>
</dbReference>
<comment type="caution">
    <text evidence="8">The sequence shown here is derived from an EMBL/GenBank/DDBJ whole genome shotgun (WGS) entry which is preliminary data.</text>
</comment>
<dbReference type="GO" id="GO:0008270">
    <property type="term" value="F:zinc ion binding"/>
    <property type="evidence" value="ECO:0007669"/>
    <property type="project" value="UniProtKB-KW"/>
</dbReference>
<comment type="catalytic activity">
    <reaction evidence="1">
        <text>S-ubiquitinyl-[E2 ubiquitin-conjugating enzyme]-L-cysteine + [acceptor protein]-L-lysine = [E2 ubiquitin-conjugating enzyme]-L-cysteine + N(6)-ubiquitinyl-[acceptor protein]-L-lysine.</text>
        <dbReference type="EC" id="2.3.2.27"/>
    </reaction>
</comment>
<dbReference type="SUPFAM" id="SSF57850">
    <property type="entry name" value="RING/U-box"/>
    <property type="match status" value="1"/>
</dbReference>
<name>A0A2P6QUP8_ROSCH</name>
<reference evidence="8 9" key="1">
    <citation type="journal article" date="2018" name="Nat. Genet.">
        <title>The Rosa genome provides new insights in the design of modern roses.</title>
        <authorList>
            <person name="Bendahmane M."/>
        </authorList>
    </citation>
    <scope>NUCLEOTIDE SEQUENCE [LARGE SCALE GENOMIC DNA]</scope>
    <source>
        <strain evidence="9">cv. Old Blush</strain>
    </source>
</reference>
<organism evidence="8 9">
    <name type="scientific">Rosa chinensis</name>
    <name type="common">China rose</name>
    <dbReference type="NCBI Taxonomy" id="74649"/>
    <lineage>
        <taxon>Eukaryota</taxon>
        <taxon>Viridiplantae</taxon>
        <taxon>Streptophyta</taxon>
        <taxon>Embryophyta</taxon>
        <taxon>Tracheophyta</taxon>
        <taxon>Spermatophyta</taxon>
        <taxon>Magnoliopsida</taxon>
        <taxon>eudicotyledons</taxon>
        <taxon>Gunneridae</taxon>
        <taxon>Pentapetalae</taxon>
        <taxon>rosids</taxon>
        <taxon>fabids</taxon>
        <taxon>Rosales</taxon>
        <taxon>Rosaceae</taxon>
        <taxon>Rosoideae</taxon>
        <taxon>Rosoideae incertae sedis</taxon>
        <taxon>Rosa</taxon>
    </lineage>
</organism>